<dbReference type="KEGG" id="srn:A4G23_03939"/>
<dbReference type="Proteomes" id="UP000095349">
    <property type="component" value="Chromosome"/>
</dbReference>
<accession>A0A1D8G6H2</accession>
<name>A0A1D8G6H2_9ACTN</name>
<organism evidence="1 2">
    <name type="scientific">Streptomyces rubrolavendulae</name>
    <dbReference type="NCBI Taxonomy" id="285473"/>
    <lineage>
        <taxon>Bacteria</taxon>
        <taxon>Bacillati</taxon>
        <taxon>Actinomycetota</taxon>
        <taxon>Actinomycetes</taxon>
        <taxon>Kitasatosporales</taxon>
        <taxon>Streptomycetaceae</taxon>
        <taxon>Streptomyces</taxon>
    </lineage>
</organism>
<proteinExistence type="predicted"/>
<protein>
    <submittedName>
        <fullName evidence="1">Uncharacterized protein</fullName>
    </submittedName>
</protein>
<reference evidence="1 2" key="1">
    <citation type="submission" date="2016-09" db="EMBL/GenBank/DDBJ databases">
        <title>Streptomyces rubrolavendulae MJM4426 Genome sequencing and assembly.</title>
        <authorList>
            <person name="Kim J.-G."/>
        </authorList>
    </citation>
    <scope>NUCLEOTIDE SEQUENCE [LARGE SCALE GENOMIC DNA]</scope>
    <source>
        <strain evidence="1 2">MJM4426</strain>
    </source>
</reference>
<evidence type="ECO:0000313" key="1">
    <source>
        <dbReference type="EMBL" id="AOT61062.1"/>
    </source>
</evidence>
<dbReference type="EMBL" id="CP017316">
    <property type="protein sequence ID" value="AOT61062.1"/>
    <property type="molecule type" value="Genomic_DNA"/>
</dbReference>
<gene>
    <name evidence="1" type="ORF">A4G23_03939</name>
</gene>
<sequence>MDRLIEPEEGENPPRRCVVEDSRPLGVIACRCGASAGRRFIDGGGVHLRGFRCGIGTSPIPRLRTSGFGGGFRCT</sequence>
<dbReference type="AlphaFoldDB" id="A0A1D8G6H2"/>
<evidence type="ECO:0000313" key="2">
    <source>
        <dbReference type="Proteomes" id="UP000095349"/>
    </source>
</evidence>
<dbReference type="STRING" id="285473.A4G23_03939"/>
<keyword evidence="2" id="KW-1185">Reference proteome</keyword>